<dbReference type="AlphaFoldDB" id="A0A1Q3AFP4"/>
<evidence type="ECO:0000259" key="7">
    <source>
        <dbReference type="PROSITE" id="PS51210"/>
    </source>
</evidence>
<dbReference type="EMBL" id="BDGX01000038">
    <property type="protein sequence ID" value="GAV54470.1"/>
    <property type="molecule type" value="Genomic_DNA"/>
</dbReference>
<dbReference type="PROSITE" id="PS51210">
    <property type="entry name" value="PLA2C"/>
    <property type="match status" value="1"/>
</dbReference>
<dbReference type="SUPFAM" id="SSF52151">
    <property type="entry name" value="FabD/lysophospholipase-like"/>
    <property type="match status" value="1"/>
</dbReference>
<dbReference type="Proteomes" id="UP000187013">
    <property type="component" value="Unassembled WGS sequence"/>
</dbReference>
<keyword evidence="4 5" id="KW-0443">Lipid metabolism</keyword>
<dbReference type="GO" id="GO:0005783">
    <property type="term" value="C:endoplasmic reticulum"/>
    <property type="evidence" value="ECO:0007669"/>
    <property type="project" value="TreeGrafter"/>
</dbReference>
<dbReference type="GO" id="GO:0005886">
    <property type="term" value="C:plasma membrane"/>
    <property type="evidence" value="ECO:0007669"/>
    <property type="project" value="TreeGrafter"/>
</dbReference>
<name>A0A1Q3AFP4_ZYGRO</name>
<dbReference type="GO" id="GO:0004623">
    <property type="term" value="F:phospholipase A2 activity"/>
    <property type="evidence" value="ECO:0007669"/>
    <property type="project" value="TreeGrafter"/>
</dbReference>
<comment type="catalytic activity">
    <reaction evidence="6">
        <text>a 1-acyl-sn-glycero-3-phosphocholine + H2O = sn-glycerol 3-phosphocholine + a fatty acid + H(+)</text>
        <dbReference type="Rhea" id="RHEA:15177"/>
        <dbReference type="ChEBI" id="CHEBI:15377"/>
        <dbReference type="ChEBI" id="CHEBI:15378"/>
        <dbReference type="ChEBI" id="CHEBI:16870"/>
        <dbReference type="ChEBI" id="CHEBI:28868"/>
        <dbReference type="ChEBI" id="CHEBI:58168"/>
        <dbReference type="EC" id="3.1.1.5"/>
    </reaction>
</comment>
<evidence type="ECO:0000256" key="2">
    <source>
        <dbReference type="ARBA" id="ARBA00022801"/>
    </source>
</evidence>
<dbReference type="GO" id="GO:0004622">
    <property type="term" value="F:phosphatidylcholine lysophospholipase activity"/>
    <property type="evidence" value="ECO:0007669"/>
    <property type="project" value="UniProtKB-EC"/>
</dbReference>
<comment type="similarity">
    <text evidence="1 6">Belongs to the lysophospholipase family.</text>
</comment>
<dbReference type="SMART" id="SM00022">
    <property type="entry name" value="PLAc"/>
    <property type="match status" value="1"/>
</dbReference>
<evidence type="ECO:0000313" key="8">
    <source>
        <dbReference type="EMBL" id="GAV54470.1"/>
    </source>
</evidence>
<evidence type="ECO:0000256" key="4">
    <source>
        <dbReference type="ARBA" id="ARBA00023098"/>
    </source>
</evidence>
<evidence type="ECO:0000256" key="1">
    <source>
        <dbReference type="ARBA" id="ARBA00008780"/>
    </source>
</evidence>
<dbReference type="Pfam" id="PF01735">
    <property type="entry name" value="PLA2_B"/>
    <property type="match status" value="2"/>
</dbReference>
<gene>
    <name evidence="8" type="ORF">ZYGR_0AL02020</name>
</gene>
<organism evidence="8 9">
    <name type="scientific">Zygosaccharomyces rouxii</name>
    <dbReference type="NCBI Taxonomy" id="4956"/>
    <lineage>
        <taxon>Eukaryota</taxon>
        <taxon>Fungi</taxon>
        <taxon>Dikarya</taxon>
        <taxon>Ascomycota</taxon>
        <taxon>Saccharomycotina</taxon>
        <taxon>Saccharomycetes</taxon>
        <taxon>Saccharomycetales</taxon>
        <taxon>Saccharomycetaceae</taxon>
        <taxon>Zygosaccharomyces</taxon>
    </lineage>
</organism>
<dbReference type="GO" id="GO:0005576">
    <property type="term" value="C:extracellular region"/>
    <property type="evidence" value="ECO:0007669"/>
    <property type="project" value="TreeGrafter"/>
</dbReference>
<evidence type="ECO:0000256" key="5">
    <source>
        <dbReference type="PROSITE-ProRule" id="PRU00555"/>
    </source>
</evidence>
<keyword evidence="6" id="KW-0732">Signal</keyword>
<reference evidence="8 9" key="1">
    <citation type="submission" date="2016-08" db="EMBL/GenBank/DDBJ databases">
        <title>Draft genome sequence of allopolyploid Zygosaccharomyces rouxii.</title>
        <authorList>
            <person name="Watanabe J."/>
            <person name="Uehara K."/>
            <person name="Mogi Y."/>
            <person name="Tsukioka Y."/>
        </authorList>
    </citation>
    <scope>NUCLEOTIDE SEQUENCE [LARGE SCALE GENOMIC DNA]</scope>
    <source>
        <strain evidence="8 9">NBRC 110957</strain>
    </source>
</reference>
<protein>
    <recommendedName>
        <fullName evidence="6">Lysophospholipase</fullName>
        <ecNumber evidence="6">3.1.1.5</ecNumber>
    </recommendedName>
</protein>
<evidence type="ECO:0000256" key="6">
    <source>
        <dbReference type="RuleBase" id="RU362103"/>
    </source>
</evidence>
<evidence type="ECO:0000256" key="3">
    <source>
        <dbReference type="ARBA" id="ARBA00022963"/>
    </source>
</evidence>
<dbReference type="OrthoDB" id="4084751at2759"/>
<keyword evidence="2 5" id="KW-0378">Hydrolase</keyword>
<dbReference type="EC" id="3.1.1.5" evidence="6"/>
<dbReference type="InterPro" id="IPR002642">
    <property type="entry name" value="LysoPLipase_cat_dom"/>
</dbReference>
<dbReference type="GO" id="GO:0046475">
    <property type="term" value="P:glycerophospholipid catabolic process"/>
    <property type="evidence" value="ECO:0007669"/>
    <property type="project" value="TreeGrafter"/>
</dbReference>
<dbReference type="PANTHER" id="PTHR10728:SF56">
    <property type="entry name" value="MEIOTIC PHOSPHOLIPASE SPO1-RELATED"/>
    <property type="match status" value="1"/>
</dbReference>
<feature type="signal peptide" evidence="6">
    <location>
        <begin position="1"/>
        <end position="21"/>
    </location>
</feature>
<dbReference type="GO" id="GO:0005829">
    <property type="term" value="C:cytosol"/>
    <property type="evidence" value="ECO:0007669"/>
    <property type="project" value="TreeGrafter"/>
</dbReference>
<comment type="caution">
    <text evidence="8">The sequence shown here is derived from an EMBL/GenBank/DDBJ whole genome shotgun (WGS) entry which is preliminary data.</text>
</comment>
<dbReference type="Gene3D" id="3.40.1090.10">
    <property type="entry name" value="Cytosolic phospholipase A2 catalytic domain"/>
    <property type="match status" value="2"/>
</dbReference>
<keyword evidence="3 5" id="KW-0442">Lipid degradation</keyword>
<evidence type="ECO:0000313" key="9">
    <source>
        <dbReference type="Proteomes" id="UP000187013"/>
    </source>
</evidence>
<accession>A0A1Q3AFP4</accession>
<feature type="domain" description="PLA2c" evidence="7">
    <location>
        <begin position="30"/>
        <end position="647"/>
    </location>
</feature>
<dbReference type="InterPro" id="IPR016035">
    <property type="entry name" value="Acyl_Trfase/lysoPLipase"/>
</dbReference>
<feature type="chain" id="PRO_5010006872" description="Lysophospholipase" evidence="6">
    <location>
        <begin position="22"/>
        <end position="647"/>
    </location>
</feature>
<sequence>MIKNCLIYLCSSLCVLSLARAIGGFPTVVDCPATKLIREAKDEVCPEEQEYIHEKLVRLSPKFNAFFTSLRSVELDPKILEVLRENPPIMGLAISGGGYRSMLTASGFVKEMDKYGIFDCLSYISGLSGGSWVLMDLVSQDFNVSSLLTNWKLNDGLLKGVPDFDISHKDIVSGMDDYDEDDVILRRMVLEDDSRQFFDNFEKSLQLAAFLLDDEDEQKRVTKRGIGPLTKIMDFFLQKIDKQRGEEEEGEKKQLDDNKDSLFGSIQSLQQVIQFYIDLHLDVRPKKMEGFTVSFTDYLGKAFKKKLSDLNGQSSSFSQLMMDSTKFQKFEAPIPLFIANCRNDHLKNVIFEFNPFEFGSWESNLGLFVKMPYLGSTIEAGIPSRCINGFDDIGFITATSSSIFNNVLIYIWQLTAQSSRETMKAIKNIMSIFGLGNDKLDEKNFRPASLNNLDTDYAVYQPNPFYNYPNVNNELTQNDYLYLVDGGEDGENIPLRPLTIPQRNLDIIFVIDSSSDESNYPRGKKLRNVLHQLQNDKDDSHSYSIPEFDKIDQYPIALGCNQQHLPIILYHPNAPHSYGSNTSTFKITYNESEVNGMLQNGRDIFSLDSDGRHIDCVGCLIAKRRIEQMNAPSMPKICQQCFEDHCV</sequence>
<dbReference type="PANTHER" id="PTHR10728">
    <property type="entry name" value="CYTOSOLIC PHOSPHOLIPASE A2"/>
    <property type="match status" value="1"/>
</dbReference>
<proteinExistence type="inferred from homology"/>